<organism evidence="2 3">
    <name type="scientific">Sphaerisporangium dianthi</name>
    <dbReference type="NCBI Taxonomy" id="1436120"/>
    <lineage>
        <taxon>Bacteria</taxon>
        <taxon>Bacillati</taxon>
        <taxon>Actinomycetota</taxon>
        <taxon>Actinomycetes</taxon>
        <taxon>Streptosporangiales</taxon>
        <taxon>Streptosporangiaceae</taxon>
        <taxon>Sphaerisporangium</taxon>
    </lineage>
</organism>
<comment type="caution">
    <text evidence="2">The sequence shown here is derived from an EMBL/GenBank/DDBJ whole genome shotgun (WGS) entry which is preliminary data.</text>
</comment>
<reference evidence="3" key="1">
    <citation type="journal article" date="2019" name="Int. J. Syst. Evol. Microbiol.">
        <title>The Global Catalogue of Microorganisms (GCM) 10K type strain sequencing project: providing services to taxonomists for standard genome sequencing and annotation.</title>
        <authorList>
            <consortium name="The Broad Institute Genomics Platform"/>
            <consortium name="The Broad Institute Genome Sequencing Center for Infectious Disease"/>
            <person name="Wu L."/>
            <person name="Ma J."/>
        </authorList>
    </citation>
    <scope>NUCLEOTIDE SEQUENCE [LARGE SCALE GENOMIC DNA]</scope>
    <source>
        <strain evidence="3">CGMCC 4.7132</strain>
    </source>
</reference>
<dbReference type="RefSeq" id="WP_380852490.1">
    <property type="nucleotide sequence ID" value="NZ_JBHSFP010000068.1"/>
</dbReference>
<name>A0ABV9CW73_9ACTN</name>
<evidence type="ECO:0000313" key="2">
    <source>
        <dbReference type="EMBL" id="MFC4536992.1"/>
    </source>
</evidence>
<feature type="region of interest" description="Disordered" evidence="1">
    <location>
        <begin position="1"/>
        <end position="43"/>
    </location>
</feature>
<evidence type="ECO:0000313" key="3">
    <source>
        <dbReference type="Proteomes" id="UP001596004"/>
    </source>
</evidence>
<protein>
    <submittedName>
        <fullName evidence="2">Uncharacterized protein</fullName>
    </submittedName>
</protein>
<dbReference type="EMBL" id="JBHSFP010000068">
    <property type="protein sequence ID" value="MFC4536992.1"/>
    <property type="molecule type" value="Genomic_DNA"/>
</dbReference>
<proteinExistence type="predicted"/>
<dbReference type="Proteomes" id="UP001596004">
    <property type="component" value="Unassembled WGS sequence"/>
</dbReference>
<evidence type="ECO:0000256" key="1">
    <source>
        <dbReference type="SAM" id="MobiDB-lite"/>
    </source>
</evidence>
<gene>
    <name evidence="2" type="ORF">ACFO60_39995</name>
</gene>
<sequence>MATRSRGGNGSPNDTPTVPLKSCPSHPGVLTSGSCPACQRGTK</sequence>
<dbReference type="PROSITE" id="PS51257">
    <property type="entry name" value="PROKAR_LIPOPROTEIN"/>
    <property type="match status" value="1"/>
</dbReference>
<keyword evidence="3" id="KW-1185">Reference proteome</keyword>
<accession>A0ABV9CW73</accession>